<name>A0A0F7TLY3_PENBI</name>
<dbReference type="EMBL" id="CDHK01000002">
    <property type="protein sequence ID" value="CEJ55978.1"/>
    <property type="molecule type" value="Genomic_DNA"/>
</dbReference>
<reference evidence="2" key="1">
    <citation type="journal article" date="2015" name="Genome Announc.">
        <title>Draft genome sequence of the fungus Penicillium brasilianum MG11.</title>
        <authorList>
            <person name="Horn F."/>
            <person name="Linde J."/>
            <person name="Mattern D.J."/>
            <person name="Walther G."/>
            <person name="Guthke R."/>
            <person name="Brakhage A.A."/>
            <person name="Valiante V."/>
        </authorList>
    </citation>
    <scope>NUCLEOTIDE SEQUENCE [LARGE SCALE GENOMIC DNA]</scope>
    <source>
        <strain evidence="2">MG11</strain>
    </source>
</reference>
<evidence type="ECO:0000313" key="1">
    <source>
        <dbReference type="EMBL" id="CEJ55978.1"/>
    </source>
</evidence>
<dbReference type="AlphaFoldDB" id="A0A0F7TLY3"/>
<organism evidence="1 2">
    <name type="scientific">Penicillium brasilianum</name>
    <dbReference type="NCBI Taxonomy" id="104259"/>
    <lineage>
        <taxon>Eukaryota</taxon>
        <taxon>Fungi</taxon>
        <taxon>Dikarya</taxon>
        <taxon>Ascomycota</taxon>
        <taxon>Pezizomycotina</taxon>
        <taxon>Eurotiomycetes</taxon>
        <taxon>Eurotiomycetidae</taxon>
        <taxon>Eurotiales</taxon>
        <taxon>Aspergillaceae</taxon>
        <taxon>Penicillium</taxon>
    </lineage>
</organism>
<proteinExistence type="predicted"/>
<evidence type="ECO:0000313" key="2">
    <source>
        <dbReference type="Proteomes" id="UP000042958"/>
    </source>
</evidence>
<gene>
    <name evidence="1" type="ORF">PMG11_02205</name>
</gene>
<keyword evidence="2" id="KW-1185">Reference proteome</keyword>
<sequence>MMTHVAELRPIFERFGLGTAELLLNRELNNEEVWNMPGLEEKQAMAKQAEGALPRIQDSLECVVDQTYAVVFDQNEHDPLNLDPVSYSTPLFTVTLVLLGNASDYKTVQYHIPEIDIIAKA</sequence>
<dbReference type="Proteomes" id="UP000042958">
    <property type="component" value="Unassembled WGS sequence"/>
</dbReference>
<accession>A0A0F7TLY3</accession>
<protein>
    <submittedName>
        <fullName evidence="1">Uncharacterized protein</fullName>
    </submittedName>
</protein>